<evidence type="ECO:0000256" key="1">
    <source>
        <dbReference type="SAM" id="MobiDB-lite"/>
    </source>
</evidence>
<feature type="compositionally biased region" description="Acidic residues" evidence="1">
    <location>
        <begin position="60"/>
        <end position="76"/>
    </location>
</feature>
<keyword evidence="3" id="KW-1185">Reference proteome</keyword>
<organism evidence="2 3">
    <name type="scientific">Streptomyces nojiriensis</name>
    <dbReference type="NCBI Taxonomy" id="66374"/>
    <lineage>
        <taxon>Bacteria</taxon>
        <taxon>Bacillati</taxon>
        <taxon>Actinomycetota</taxon>
        <taxon>Actinomycetes</taxon>
        <taxon>Kitasatosporales</taxon>
        <taxon>Streptomycetaceae</taxon>
        <taxon>Streptomyces</taxon>
    </lineage>
</organism>
<protein>
    <submittedName>
        <fullName evidence="2">Uncharacterized protein</fullName>
    </submittedName>
</protein>
<feature type="region of interest" description="Disordered" evidence="1">
    <location>
        <begin position="50"/>
        <end position="110"/>
    </location>
</feature>
<gene>
    <name evidence="2" type="ORF">Snoj_32310</name>
</gene>
<sequence>MKSIATALAIIIGKHYLLGSDPFQIDDLGDFLSDWGAMLTPLGNEVKTLLNRRGRRNEPTEDQEPGTADATDDEADTTVGQSSPPAPPNVESVDTGGQGNPPGPGDTPPL</sequence>
<accession>A0ABQ3SMG5</accession>
<evidence type="ECO:0000313" key="3">
    <source>
        <dbReference type="Proteomes" id="UP000613974"/>
    </source>
</evidence>
<proteinExistence type="predicted"/>
<evidence type="ECO:0000313" key="2">
    <source>
        <dbReference type="EMBL" id="GHI69313.1"/>
    </source>
</evidence>
<feature type="compositionally biased region" description="Pro residues" evidence="1">
    <location>
        <begin position="101"/>
        <end position="110"/>
    </location>
</feature>
<reference evidence="3" key="1">
    <citation type="submission" date="2023-07" db="EMBL/GenBank/DDBJ databases">
        <title>Whole genome shotgun sequence of Streptomyces nojiriensis NBRC 13794.</title>
        <authorList>
            <person name="Komaki H."/>
            <person name="Tamura T."/>
        </authorList>
    </citation>
    <scope>NUCLEOTIDE SEQUENCE [LARGE SCALE GENOMIC DNA]</scope>
    <source>
        <strain evidence="3">NBRC 13794</strain>
    </source>
</reference>
<dbReference type="Proteomes" id="UP000613974">
    <property type="component" value="Unassembled WGS sequence"/>
</dbReference>
<dbReference type="RefSeq" id="WP_189748735.1">
    <property type="nucleotide sequence ID" value="NZ_BNEC01000005.1"/>
</dbReference>
<name>A0ABQ3SMG5_9ACTN</name>
<comment type="caution">
    <text evidence="2">The sequence shown here is derived from an EMBL/GenBank/DDBJ whole genome shotgun (WGS) entry which is preliminary data.</text>
</comment>
<dbReference type="EMBL" id="BNEC01000005">
    <property type="protein sequence ID" value="GHI69313.1"/>
    <property type="molecule type" value="Genomic_DNA"/>
</dbReference>
<dbReference type="GeneID" id="95587602"/>